<reference evidence="2 3" key="1">
    <citation type="submission" date="2012-10" db="EMBL/GenBank/DDBJ databases">
        <title>Genome sequence of Vibrio Cholerae HENC-02.</title>
        <authorList>
            <person name="Eppinger M."/>
            <person name="Hasan N.A."/>
            <person name="Sengamalay N."/>
            <person name="Hine E."/>
            <person name="Su Q."/>
            <person name="Daugherty S.C."/>
            <person name="Young S."/>
            <person name="Sadzewicz L."/>
            <person name="Tallon L."/>
            <person name="Cebula T.A."/>
            <person name="Ravel J."/>
            <person name="Colwell R.R."/>
        </authorList>
    </citation>
    <scope>NUCLEOTIDE SEQUENCE [LARGE SCALE GENOMIC DNA]</scope>
    <source>
        <strain evidence="2 3">HENC-02</strain>
    </source>
</reference>
<protein>
    <submittedName>
        <fullName evidence="2">Putative adhesin MafB domain protein</fullName>
    </submittedName>
</protein>
<sequence length="61" mass="6585">KHIPGDNNYTPGCSPLAEGVNPQTLLDGVQKGAYPIVRMTPRGQLVVDFGKVTSQFEDKVT</sequence>
<feature type="domain" description="Bacterial toxin 50" evidence="1">
    <location>
        <begin position="1"/>
        <end position="58"/>
    </location>
</feature>
<dbReference type="AlphaFoldDB" id="A0A454CNY0"/>
<organism evidence="2 3">
    <name type="scientific">Vibrio harveyi</name>
    <name type="common">Beneckea harveyi</name>
    <dbReference type="NCBI Taxonomy" id="669"/>
    <lineage>
        <taxon>Bacteria</taxon>
        <taxon>Pseudomonadati</taxon>
        <taxon>Pseudomonadota</taxon>
        <taxon>Gammaproteobacteria</taxon>
        <taxon>Vibrionales</taxon>
        <taxon>Vibrionaceae</taxon>
        <taxon>Vibrio</taxon>
    </lineage>
</organism>
<name>A0A454CNY0_VIBHA</name>
<comment type="caution">
    <text evidence="2">The sequence shown here is derived from an EMBL/GenBank/DDBJ whole genome shotgun (WGS) entry which is preliminary data.</text>
</comment>
<gene>
    <name evidence="2" type="primary">mafB11</name>
    <name evidence="2" type="ORF">VCHENC02_5953</name>
</gene>
<dbReference type="Pfam" id="PF15542">
    <property type="entry name" value="Ntox50"/>
    <property type="match status" value="1"/>
</dbReference>
<dbReference type="EMBL" id="AJSR01002677">
    <property type="protein sequence ID" value="EKM28116.1"/>
    <property type="molecule type" value="Genomic_DNA"/>
</dbReference>
<proteinExistence type="predicted"/>
<accession>A0A454CNY0</accession>
<feature type="non-terminal residue" evidence="2">
    <location>
        <position position="1"/>
    </location>
</feature>
<evidence type="ECO:0000259" key="1">
    <source>
        <dbReference type="Pfam" id="PF15542"/>
    </source>
</evidence>
<dbReference type="InterPro" id="IPR029100">
    <property type="entry name" value="Ntox50"/>
</dbReference>
<evidence type="ECO:0000313" key="3">
    <source>
        <dbReference type="Proteomes" id="UP000008367"/>
    </source>
</evidence>
<evidence type="ECO:0000313" key="2">
    <source>
        <dbReference type="EMBL" id="EKM28116.1"/>
    </source>
</evidence>
<dbReference type="Proteomes" id="UP000008367">
    <property type="component" value="Unassembled WGS sequence"/>
</dbReference>